<dbReference type="EMBL" id="GBXM01041438">
    <property type="protein sequence ID" value="JAH67139.1"/>
    <property type="molecule type" value="Transcribed_RNA"/>
</dbReference>
<evidence type="ECO:0000313" key="1">
    <source>
        <dbReference type="EMBL" id="JAH67139.1"/>
    </source>
</evidence>
<reference evidence="1" key="2">
    <citation type="journal article" date="2015" name="Fish Shellfish Immunol.">
        <title>Early steps in the European eel (Anguilla anguilla)-Vibrio vulnificus interaction in the gills: Role of the RtxA13 toxin.</title>
        <authorList>
            <person name="Callol A."/>
            <person name="Pajuelo D."/>
            <person name="Ebbesson L."/>
            <person name="Teles M."/>
            <person name="MacKenzie S."/>
            <person name="Amaro C."/>
        </authorList>
    </citation>
    <scope>NUCLEOTIDE SEQUENCE</scope>
</reference>
<reference evidence="1" key="1">
    <citation type="submission" date="2014-11" db="EMBL/GenBank/DDBJ databases">
        <authorList>
            <person name="Amaro Gonzalez C."/>
        </authorList>
    </citation>
    <scope>NUCLEOTIDE SEQUENCE</scope>
</reference>
<sequence>MIFFSSYFCATFLNRLMFCIDW</sequence>
<name>A0A0E9UMQ2_ANGAN</name>
<organism evidence="1">
    <name type="scientific">Anguilla anguilla</name>
    <name type="common">European freshwater eel</name>
    <name type="synonym">Muraena anguilla</name>
    <dbReference type="NCBI Taxonomy" id="7936"/>
    <lineage>
        <taxon>Eukaryota</taxon>
        <taxon>Metazoa</taxon>
        <taxon>Chordata</taxon>
        <taxon>Craniata</taxon>
        <taxon>Vertebrata</taxon>
        <taxon>Euteleostomi</taxon>
        <taxon>Actinopterygii</taxon>
        <taxon>Neopterygii</taxon>
        <taxon>Teleostei</taxon>
        <taxon>Anguilliformes</taxon>
        <taxon>Anguillidae</taxon>
        <taxon>Anguilla</taxon>
    </lineage>
</organism>
<protein>
    <submittedName>
        <fullName evidence="1">Uncharacterized protein</fullName>
    </submittedName>
</protein>
<proteinExistence type="predicted"/>
<accession>A0A0E9UMQ2</accession>
<dbReference type="AlphaFoldDB" id="A0A0E9UMQ2"/>